<evidence type="ECO:0000313" key="2">
    <source>
        <dbReference type="Proteomes" id="UP001501153"/>
    </source>
</evidence>
<accession>A0ABP8HYB7</accession>
<organism evidence="1 2">
    <name type="scientific">Hymenobacter saemangeumensis</name>
    <dbReference type="NCBI Taxonomy" id="1084522"/>
    <lineage>
        <taxon>Bacteria</taxon>
        <taxon>Pseudomonadati</taxon>
        <taxon>Bacteroidota</taxon>
        <taxon>Cytophagia</taxon>
        <taxon>Cytophagales</taxon>
        <taxon>Hymenobacteraceae</taxon>
        <taxon>Hymenobacter</taxon>
    </lineage>
</organism>
<protein>
    <submittedName>
        <fullName evidence="1">Uncharacterized protein</fullName>
    </submittedName>
</protein>
<dbReference type="RefSeq" id="WP_345232989.1">
    <property type="nucleotide sequence ID" value="NZ_BAABGZ010000006.1"/>
</dbReference>
<name>A0ABP8HYB7_9BACT</name>
<gene>
    <name evidence="1" type="ORF">GCM10023185_02090</name>
</gene>
<keyword evidence="2" id="KW-1185">Reference proteome</keyword>
<dbReference type="Proteomes" id="UP001501153">
    <property type="component" value="Unassembled WGS sequence"/>
</dbReference>
<evidence type="ECO:0000313" key="1">
    <source>
        <dbReference type="EMBL" id="GAA4347199.1"/>
    </source>
</evidence>
<sequence>MRPLHLRIILALGLLLAAWWRWPEQARAGQADEPYTLYFRVDGLSRIPGHELYCRTQAGMLRLFPRQRYEILPTAYGGYQLCRLFDKNLLTRKRSRIGYLDMAQLARDYAYSNEQQLGRYFVLVVDGIKDGQVIFHTAPWPRHEAAE</sequence>
<reference evidence="2" key="1">
    <citation type="journal article" date="2019" name="Int. J. Syst. Evol. Microbiol.">
        <title>The Global Catalogue of Microorganisms (GCM) 10K type strain sequencing project: providing services to taxonomists for standard genome sequencing and annotation.</title>
        <authorList>
            <consortium name="The Broad Institute Genomics Platform"/>
            <consortium name="The Broad Institute Genome Sequencing Center for Infectious Disease"/>
            <person name="Wu L."/>
            <person name="Ma J."/>
        </authorList>
    </citation>
    <scope>NUCLEOTIDE SEQUENCE [LARGE SCALE GENOMIC DNA]</scope>
    <source>
        <strain evidence="2">JCM 17923</strain>
    </source>
</reference>
<proteinExistence type="predicted"/>
<dbReference type="EMBL" id="BAABGZ010000006">
    <property type="protein sequence ID" value="GAA4347199.1"/>
    <property type="molecule type" value="Genomic_DNA"/>
</dbReference>
<comment type="caution">
    <text evidence="1">The sequence shown here is derived from an EMBL/GenBank/DDBJ whole genome shotgun (WGS) entry which is preliminary data.</text>
</comment>